<dbReference type="InterPro" id="IPR057342">
    <property type="entry name" value="DEXDc_RapA"/>
</dbReference>
<evidence type="ECO:0000256" key="1">
    <source>
        <dbReference type="ARBA" id="ARBA00022741"/>
    </source>
</evidence>
<evidence type="ECO:0000313" key="7">
    <source>
        <dbReference type="EMBL" id="MBM3095690.1"/>
    </source>
</evidence>
<dbReference type="InterPro" id="IPR049730">
    <property type="entry name" value="SNF2/RAD54-like_C"/>
</dbReference>
<dbReference type="InterPro" id="IPR001650">
    <property type="entry name" value="Helicase_C-like"/>
</dbReference>
<keyword evidence="4" id="KW-0067">ATP-binding</keyword>
<protein>
    <submittedName>
        <fullName evidence="7">DEAD/DEAH box helicase family protein</fullName>
    </submittedName>
</protein>
<dbReference type="PROSITE" id="PS51194">
    <property type="entry name" value="HELICASE_CTER"/>
    <property type="match status" value="1"/>
</dbReference>
<dbReference type="InterPro" id="IPR038718">
    <property type="entry name" value="SNF2-like_sf"/>
</dbReference>
<evidence type="ECO:0000256" key="4">
    <source>
        <dbReference type="ARBA" id="ARBA00022840"/>
    </source>
</evidence>
<sequence>MSKEDQLRPGSRITHHEFGQGVILDLPSEGYVRAFFGVGERRVPIGLVRAELSRTERILQSVDGSADRSRKAWLCYEAHALPIMESSSALTSAKIDLLPHQVVLTHRVATASPRRYLIADEVGLGKTIETALILRELASRGELNRALMVVPAGLVNNWHRELNEVFNLDFEVFGSEGDITDRKTNAFAKHDRLIASIDTLKRPARIKRLLDAPRWDLVVFDEAHHLTAYRIGGKVRKTENYKLAESLKDHTRDLLLLSATPHQGNHFQFWMLVQLLNPTLFRGPEDMLENRHRLNTVMFRRTKADACQPDGSPLFARRWVHTESFLMGQEERLFYEKLREYLEDGFDLARRQGNQGRALGFLMAIFQKIAASSFAAVRRTLKRRLLMLTLHEALLRDKELDIEGRELLTDEARELIHEEFNLTRDSIGRMEVDRVLADLRYRLVRKLDDEILEMASDPYGSEYSSAHAEEAASAVVELHLPEERLRIGDLLNAFPRGRETKAQKLVDGLGYLWRQDPREKIVIFATYLGTVELISREIEQAYPGQGVVVLRGGDHGAKVAAEKRFRQKDGPRVLVCTAAGREGINLQFARILFNFDLPWNPMDVEQRIGRIHRYGQNHTAQVYNLVLSDTIEGRIFLLLDEKLTEIARTVGKVDDQGNVAEDLRAQILGQLSERLNYDRLYQEALSDPELKRTHVELEAALSNSREARQVVFDLFQDLNGFSLEDYKPFSDISSSLDRLVNFLSAAVADRQQKLIKIDKETFDLVTLDGTRRARFTLNRDVATSADELELIGLDHPLIQEEMGRWRSVPPEEIGIAVSADLDAPVLLTLWVIESSTGSGERRTALHSIAVRQDGTRVATVERQADRYFRAPPGLPIFKSEQRLNLFSETVEPSLQRELKHTGAANGQGGYSAELIGYIEIAFASNQPSI</sequence>
<keyword evidence="2" id="KW-0378">Hydrolase</keyword>
<accession>A0AAW4FWN8</accession>
<dbReference type="Pfam" id="PF00271">
    <property type="entry name" value="Helicase_C"/>
    <property type="match status" value="1"/>
</dbReference>
<evidence type="ECO:0000256" key="3">
    <source>
        <dbReference type="ARBA" id="ARBA00022806"/>
    </source>
</evidence>
<keyword evidence="8" id="KW-1185">Reference proteome</keyword>
<feature type="domain" description="Helicase ATP-binding" evidence="5">
    <location>
        <begin position="107"/>
        <end position="279"/>
    </location>
</feature>
<dbReference type="SMART" id="SM00490">
    <property type="entry name" value="HELICc"/>
    <property type="match status" value="1"/>
</dbReference>
<dbReference type="InterPro" id="IPR014001">
    <property type="entry name" value="Helicase_ATP-bd"/>
</dbReference>
<comment type="caution">
    <text evidence="7">The sequence shown here is derived from an EMBL/GenBank/DDBJ whole genome shotgun (WGS) entry which is preliminary data.</text>
</comment>
<evidence type="ECO:0000256" key="2">
    <source>
        <dbReference type="ARBA" id="ARBA00022801"/>
    </source>
</evidence>
<keyword evidence="1" id="KW-0547">Nucleotide-binding</keyword>
<dbReference type="RefSeq" id="WP_203529909.1">
    <property type="nucleotide sequence ID" value="NZ_CP083373.1"/>
</dbReference>
<dbReference type="InterPro" id="IPR000330">
    <property type="entry name" value="SNF2_N"/>
</dbReference>
<dbReference type="SMART" id="SM00487">
    <property type="entry name" value="DEXDc"/>
    <property type="match status" value="1"/>
</dbReference>
<dbReference type="Proteomes" id="UP000744980">
    <property type="component" value="Unassembled WGS sequence"/>
</dbReference>
<gene>
    <name evidence="7" type="ORF">GFB56_33820</name>
</gene>
<dbReference type="GO" id="GO:0004386">
    <property type="term" value="F:helicase activity"/>
    <property type="evidence" value="ECO:0007669"/>
    <property type="project" value="UniProtKB-KW"/>
</dbReference>
<dbReference type="SUPFAM" id="SSF52540">
    <property type="entry name" value="P-loop containing nucleoside triphosphate hydrolases"/>
    <property type="match status" value="2"/>
</dbReference>
<feature type="domain" description="Helicase C-terminal" evidence="6">
    <location>
        <begin position="504"/>
        <end position="654"/>
    </location>
</feature>
<reference evidence="7 8" key="1">
    <citation type="submission" date="2020-01" db="EMBL/GenBank/DDBJ databases">
        <title>Draft genome assembly of Ensifer adhaerens T173.</title>
        <authorList>
            <person name="Craig J.E."/>
            <person name="Stinchcombe J.R."/>
        </authorList>
    </citation>
    <scope>NUCLEOTIDE SEQUENCE [LARGE SCALE GENOMIC DNA]</scope>
    <source>
        <strain evidence="7 8">T173</strain>
    </source>
</reference>
<dbReference type="PROSITE" id="PS51192">
    <property type="entry name" value="HELICASE_ATP_BIND_1"/>
    <property type="match status" value="1"/>
</dbReference>
<dbReference type="Pfam" id="PF00176">
    <property type="entry name" value="SNF2-rel_dom"/>
    <property type="match status" value="1"/>
</dbReference>
<keyword evidence="3 7" id="KW-0347">Helicase</keyword>
<dbReference type="Gene3D" id="3.40.50.300">
    <property type="entry name" value="P-loop containing nucleotide triphosphate hydrolases"/>
    <property type="match status" value="1"/>
</dbReference>
<organism evidence="7 8">
    <name type="scientific">Ensifer canadensis</name>
    <dbReference type="NCBI Taxonomy" id="555315"/>
    <lineage>
        <taxon>Bacteria</taxon>
        <taxon>Pseudomonadati</taxon>
        <taxon>Pseudomonadota</taxon>
        <taxon>Alphaproteobacteria</taxon>
        <taxon>Hyphomicrobiales</taxon>
        <taxon>Rhizobiaceae</taxon>
        <taxon>Sinorhizobium/Ensifer group</taxon>
        <taxon>Ensifer</taxon>
    </lineage>
</organism>
<dbReference type="GO" id="GO:0016787">
    <property type="term" value="F:hydrolase activity"/>
    <property type="evidence" value="ECO:0007669"/>
    <property type="project" value="UniProtKB-KW"/>
</dbReference>
<dbReference type="Gene3D" id="3.40.50.10810">
    <property type="entry name" value="Tandem AAA-ATPase domain"/>
    <property type="match status" value="1"/>
</dbReference>
<dbReference type="GO" id="GO:0005524">
    <property type="term" value="F:ATP binding"/>
    <property type="evidence" value="ECO:0007669"/>
    <property type="project" value="UniProtKB-KW"/>
</dbReference>
<dbReference type="CDD" id="cd18011">
    <property type="entry name" value="DEXDc_RapA"/>
    <property type="match status" value="1"/>
</dbReference>
<dbReference type="EMBL" id="WXFA01000052">
    <property type="protein sequence ID" value="MBM3095690.1"/>
    <property type="molecule type" value="Genomic_DNA"/>
</dbReference>
<evidence type="ECO:0000313" key="8">
    <source>
        <dbReference type="Proteomes" id="UP000744980"/>
    </source>
</evidence>
<name>A0AAW4FWN8_9HYPH</name>
<dbReference type="PANTHER" id="PTHR45766:SF6">
    <property type="entry name" value="SWI_SNF-RELATED MATRIX-ASSOCIATED ACTIN-DEPENDENT REGULATOR OF CHROMATIN SUBFAMILY A-LIKE PROTEIN 1"/>
    <property type="match status" value="1"/>
</dbReference>
<dbReference type="InterPro" id="IPR027417">
    <property type="entry name" value="P-loop_NTPase"/>
</dbReference>
<evidence type="ECO:0000259" key="6">
    <source>
        <dbReference type="PROSITE" id="PS51194"/>
    </source>
</evidence>
<dbReference type="CDD" id="cd18793">
    <property type="entry name" value="SF2_C_SNF"/>
    <property type="match status" value="1"/>
</dbReference>
<proteinExistence type="predicted"/>
<dbReference type="PANTHER" id="PTHR45766">
    <property type="entry name" value="DNA ANNEALING HELICASE AND ENDONUCLEASE ZRANB3 FAMILY MEMBER"/>
    <property type="match status" value="1"/>
</dbReference>
<evidence type="ECO:0000259" key="5">
    <source>
        <dbReference type="PROSITE" id="PS51192"/>
    </source>
</evidence>
<dbReference type="AlphaFoldDB" id="A0AAW4FWN8"/>